<dbReference type="EMBL" id="KQ971354">
    <property type="protein sequence ID" value="KYB26576.1"/>
    <property type="molecule type" value="Genomic_DNA"/>
</dbReference>
<keyword evidence="2" id="KW-1185">Reference proteome</keyword>
<dbReference type="AlphaFoldDB" id="A0A139WF78"/>
<dbReference type="OrthoDB" id="6780164at2759"/>
<dbReference type="Proteomes" id="UP000007266">
    <property type="component" value="Linkage group 7"/>
</dbReference>
<accession>A0A139WF78</accession>
<evidence type="ECO:0000313" key="1">
    <source>
        <dbReference type="EMBL" id="KYB26576.1"/>
    </source>
</evidence>
<proteinExistence type="predicted"/>
<name>A0A139WF78_TRICA</name>
<organism evidence="1 2">
    <name type="scientific">Tribolium castaneum</name>
    <name type="common">Red flour beetle</name>
    <dbReference type="NCBI Taxonomy" id="7070"/>
    <lineage>
        <taxon>Eukaryota</taxon>
        <taxon>Metazoa</taxon>
        <taxon>Ecdysozoa</taxon>
        <taxon>Arthropoda</taxon>
        <taxon>Hexapoda</taxon>
        <taxon>Insecta</taxon>
        <taxon>Pterygota</taxon>
        <taxon>Neoptera</taxon>
        <taxon>Endopterygota</taxon>
        <taxon>Coleoptera</taxon>
        <taxon>Polyphaga</taxon>
        <taxon>Cucujiformia</taxon>
        <taxon>Tenebrionidae</taxon>
        <taxon>Tenebrionidae incertae sedis</taxon>
        <taxon>Tribolium</taxon>
    </lineage>
</organism>
<dbReference type="InParanoid" id="A0A139WF78"/>
<protein>
    <submittedName>
        <fullName evidence="1">Uncharacterized protein</fullName>
    </submittedName>
</protein>
<reference evidence="1 2" key="1">
    <citation type="journal article" date="2008" name="Nature">
        <title>The genome of the model beetle and pest Tribolium castaneum.</title>
        <authorList>
            <consortium name="Tribolium Genome Sequencing Consortium"/>
            <person name="Richards S."/>
            <person name="Gibbs R.A."/>
            <person name="Weinstock G.M."/>
            <person name="Brown S.J."/>
            <person name="Denell R."/>
            <person name="Beeman R.W."/>
            <person name="Gibbs R."/>
            <person name="Beeman R.W."/>
            <person name="Brown S.J."/>
            <person name="Bucher G."/>
            <person name="Friedrich M."/>
            <person name="Grimmelikhuijzen C.J."/>
            <person name="Klingler M."/>
            <person name="Lorenzen M."/>
            <person name="Richards S."/>
            <person name="Roth S."/>
            <person name="Schroder R."/>
            <person name="Tautz D."/>
            <person name="Zdobnov E.M."/>
            <person name="Muzny D."/>
            <person name="Gibbs R.A."/>
            <person name="Weinstock G.M."/>
            <person name="Attaway T."/>
            <person name="Bell S."/>
            <person name="Buhay C.J."/>
            <person name="Chandrabose M.N."/>
            <person name="Chavez D."/>
            <person name="Clerk-Blankenburg K.P."/>
            <person name="Cree A."/>
            <person name="Dao M."/>
            <person name="Davis C."/>
            <person name="Chacko J."/>
            <person name="Dinh H."/>
            <person name="Dugan-Rocha S."/>
            <person name="Fowler G."/>
            <person name="Garner T.T."/>
            <person name="Garnes J."/>
            <person name="Gnirke A."/>
            <person name="Hawes A."/>
            <person name="Hernandez J."/>
            <person name="Hines S."/>
            <person name="Holder M."/>
            <person name="Hume J."/>
            <person name="Jhangiani S.N."/>
            <person name="Joshi V."/>
            <person name="Khan Z.M."/>
            <person name="Jackson L."/>
            <person name="Kovar C."/>
            <person name="Kowis A."/>
            <person name="Lee S."/>
            <person name="Lewis L.R."/>
            <person name="Margolis J."/>
            <person name="Morgan M."/>
            <person name="Nazareth L.V."/>
            <person name="Nguyen N."/>
            <person name="Okwuonu G."/>
            <person name="Parker D."/>
            <person name="Richards S."/>
            <person name="Ruiz S.J."/>
            <person name="Santibanez J."/>
            <person name="Savard J."/>
            <person name="Scherer S.E."/>
            <person name="Schneider B."/>
            <person name="Sodergren E."/>
            <person name="Tautz D."/>
            <person name="Vattahil S."/>
            <person name="Villasana D."/>
            <person name="White C.S."/>
            <person name="Wright R."/>
            <person name="Park Y."/>
            <person name="Beeman R.W."/>
            <person name="Lord J."/>
            <person name="Oppert B."/>
            <person name="Lorenzen M."/>
            <person name="Brown S."/>
            <person name="Wang L."/>
            <person name="Savard J."/>
            <person name="Tautz D."/>
            <person name="Richards S."/>
            <person name="Weinstock G."/>
            <person name="Gibbs R.A."/>
            <person name="Liu Y."/>
            <person name="Worley K."/>
            <person name="Weinstock G."/>
            <person name="Elsik C.G."/>
            <person name="Reese J.T."/>
            <person name="Elhaik E."/>
            <person name="Landan G."/>
            <person name="Graur D."/>
            <person name="Arensburger P."/>
            <person name="Atkinson P."/>
            <person name="Beeman R.W."/>
            <person name="Beidler J."/>
            <person name="Brown S.J."/>
            <person name="Demuth J.P."/>
            <person name="Drury D.W."/>
            <person name="Du Y.Z."/>
            <person name="Fujiwara H."/>
            <person name="Lorenzen M."/>
            <person name="Maselli V."/>
            <person name="Osanai M."/>
            <person name="Park Y."/>
            <person name="Robertson H.M."/>
            <person name="Tu Z."/>
            <person name="Wang J.J."/>
            <person name="Wang S."/>
            <person name="Richards S."/>
            <person name="Song H."/>
            <person name="Zhang L."/>
            <person name="Sodergren E."/>
            <person name="Werner D."/>
            <person name="Stanke M."/>
            <person name="Morgenstern B."/>
            <person name="Solovyev V."/>
            <person name="Kosarev P."/>
            <person name="Brown G."/>
            <person name="Chen H.C."/>
            <person name="Ermolaeva O."/>
            <person name="Hlavina W."/>
            <person name="Kapustin Y."/>
            <person name="Kiryutin B."/>
            <person name="Kitts P."/>
            <person name="Maglott D."/>
            <person name="Pruitt K."/>
            <person name="Sapojnikov V."/>
            <person name="Souvorov A."/>
            <person name="Mackey A.J."/>
            <person name="Waterhouse R.M."/>
            <person name="Wyder S."/>
            <person name="Zdobnov E.M."/>
            <person name="Zdobnov E.M."/>
            <person name="Wyder S."/>
            <person name="Kriventseva E.V."/>
            <person name="Kadowaki T."/>
            <person name="Bork P."/>
            <person name="Aranda M."/>
            <person name="Bao R."/>
            <person name="Beermann A."/>
            <person name="Berns N."/>
            <person name="Bolognesi R."/>
            <person name="Bonneton F."/>
            <person name="Bopp D."/>
            <person name="Brown S.J."/>
            <person name="Bucher G."/>
            <person name="Butts T."/>
            <person name="Chaumot A."/>
            <person name="Denell R.E."/>
            <person name="Ferrier D.E."/>
            <person name="Friedrich M."/>
            <person name="Gordon C.M."/>
            <person name="Jindra M."/>
            <person name="Klingler M."/>
            <person name="Lan Q."/>
            <person name="Lattorff H.M."/>
            <person name="Laudet V."/>
            <person name="von Levetsow C."/>
            <person name="Liu Z."/>
            <person name="Lutz R."/>
            <person name="Lynch J.A."/>
            <person name="da Fonseca R.N."/>
            <person name="Posnien N."/>
            <person name="Reuter R."/>
            <person name="Roth S."/>
            <person name="Savard J."/>
            <person name="Schinko J.B."/>
            <person name="Schmitt C."/>
            <person name="Schoppmeier M."/>
            <person name="Schroder R."/>
            <person name="Shippy T.D."/>
            <person name="Simonnet F."/>
            <person name="Marques-Souza H."/>
            <person name="Tautz D."/>
            <person name="Tomoyasu Y."/>
            <person name="Trauner J."/>
            <person name="Van der Zee M."/>
            <person name="Vervoort M."/>
            <person name="Wittkopp N."/>
            <person name="Wimmer E.A."/>
            <person name="Yang X."/>
            <person name="Jones A.K."/>
            <person name="Sattelle D.B."/>
            <person name="Ebert P.R."/>
            <person name="Nelson D."/>
            <person name="Scott J.G."/>
            <person name="Beeman R.W."/>
            <person name="Muthukrishnan S."/>
            <person name="Kramer K.J."/>
            <person name="Arakane Y."/>
            <person name="Beeman R.W."/>
            <person name="Zhu Q."/>
            <person name="Hogenkamp D."/>
            <person name="Dixit R."/>
            <person name="Oppert B."/>
            <person name="Jiang H."/>
            <person name="Zou Z."/>
            <person name="Marshall J."/>
            <person name="Elpidina E."/>
            <person name="Vinokurov K."/>
            <person name="Oppert C."/>
            <person name="Zou Z."/>
            <person name="Evans J."/>
            <person name="Lu Z."/>
            <person name="Zhao P."/>
            <person name="Sumathipala N."/>
            <person name="Altincicek B."/>
            <person name="Vilcinskas A."/>
            <person name="Williams M."/>
            <person name="Hultmark D."/>
            <person name="Hetru C."/>
            <person name="Jiang H."/>
            <person name="Grimmelikhuijzen C.J."/>
            <person name="Hauser F."/>
            <person name="Cazzamali G."/>
            <person name="Williamson M."/>
            <person name="Park Y."/>
            <person name="Li B."/>
            <person name="Tanaka Y."/>
            <person name="Predel R."/>
            <person name="Neupert S."/>
            <person name="Schachtner J."/>
            <person name="Verleyen P."/>
            <person name="Raible F."/>
            <person name="Bork P."/>
            <person name="Friedrich M."/>
            <person name="Walden K.K."/>
            <person name="Robertson H.M."/>
            <person name="Angeli S."/>
            <person name="Foret S."/>
            <person name="Bucher G."/>
            <person name="Schuetz S."/>
            <person name="Maleszka R."/>
            <person name="Wimmer E.A."/>
            <person name="Beeman R.W."/>
            <person name="Lorenzen M."/>
            <person name="Tomoyasu Y."/>
            <person name="Miller S.C."/>
            <person name="Grossmann D."/>
            <person name="Bucher G."/>
        </authorList>
    </citation>
    <scope>NUCLEOTIDE SEQUENCE [LARGE SCALE GENOMIC DNA]</scope>
    <source>
        <strain evidence="1 2">Georgia GA2</strain>
    </source>
</reference>
<dbReference type="KEGG" id="tca:103313818"/>
<sequence length="151" mass="17824">MFPDATEMYSKWDIFYEKLLNCENVNKLDDIVLTQLKNETLSEDGSLRYKSPPCPFCFHRKEDLVKNVHWKPSIVECEESIINHVKICGEIENFIIQRRPVISELTQSYLIIDAFIYKVSTTLQCFDLLFKTFHVLCAEYPPEAEYIYLLI</sequence>
<evidence type="ECO:0000313" key="2">
    <source>
        <dbReference type="Proteomes" id="UP000007266"/>
    </source>
</evidence>
<reference evidence="1 2" key="2">
    <citation type="journal article" date="2010" name="Nucleic Acids Res.">
        <title>BeetleBase in 2010: revisions to provide comprehensive genomic information for Tribolium castaneum.</title>
        <authorList>
            <person name="Kim H.S."/>
            <person name="Murphy T."/>
            <person name="Xia J."/>
            <person name="Caragea D."/>
            <person name="Park Y."/>
            <person name="Beeman R.W."/>
            <person name="Lorenzen M.D."/>
            <person name="Butcher S."/>
            <person name="Manak J.R."/>
            <person name="Brown S.J."/>
        </authorList>
    </citation>
    <scope>GENOME REANNOTATION</scope>
    <source>
        <strain evidence="1 2">Georgia GA2</strain>
    </source>
</reference>
<gene>
    <name evidence="1" type="primary">AUGUSTUS-3.0.2_33874</name>
    <name evidence="1" type="ORF">TcasGA2_TC033874</name>
</gene>